<dbReference type="AlphaFoldDB" id="A0AAD4SC55"/>
<organism evidence="2 3">
    <name type="scientific">Papaver atlanticum</name>
    <dbReference type="NCBI Taxonomy" id="357466"/>
    <lineage>
        <taxon>Eukaryota</taxon>
        <taxon>Viridiplantae</taxon>
        <taxon>Streptophyta</taxon>
        <taxon>Embryophyta</taxon>
        <taxon>Tracheophyta</taxon>
        <taxon>Spermatophyta</taxon>
        <taxon>Magnoliopsida</taxon>
        <taxon>Ranunculales</taxon>
        <taxon>Papaveraceae</taxon>
        <taxon>Papaveroideae</taxon>
        <taxon>Papaver</taxon>
    </lineage>
</organism>
<name>A0AAD4SC55_9MAGN</name>
<dbReference type="Proteomes" id="UP001202328">
    <property type="component" value="Unassembled WGS sequence"/>
</dbReference>
<evidence type="ECO:0000256" key="1">
    <source>
        <dbReference type="SAM" id="MobiDB-lite"/>
    </source>
</evidence>
<feature type="non-terminal residue" evidence="2">
    <location>
        <position position="1"/>
    </location>
</feature>
<protein>
    <submittedName>
        <fullName evidence="2">Uncharacterized protein</fullName>
    </submittedName>
</protein>
<reference evidence="2" key="1">
    <citation type="submission" date="2022-04" db="EMBL/GenBank/DDBJ databases">
        <title>A functionally conserved STORR gene fusion in Papaver species that diverged 16.8 million years ago.</title>
        <authorList>
            <person name="Catania T."/>
        </authorList>
    </citation>
    <scope>NUCLEOTIDE SEQUENCE</scope>
    <source>
        <strain evidence="2">S-188037</strain>
    </source>
</reference>
<feature type="region of interest" description="Disordered" evidence="1">
    <location>
        <begin position="1"/>
        <end position="51"/>
    </location>
</feature>
<dbReference type="EMBL" id="JAJJMB010012161">
    <property type="protein sequence ID" value="KAI3885042.1"/>
    <property type="molecule type" value="Genomic_DNA"/>
</dbReference>
<accession>A0AAD4SC55</accession>
<comment type="caution">
    <text evidence="2">The sequence shown here is derived from an EMBL/GenBank/DDBJ whole genome shotgun (WGS) entry which is preliminary data.</text>
</comment>
<evidence type="ECO:0000313" key="2">
    <source>
        <dbReference type="EMBL" id="KAI3885042.1"/>
    </source>
</evidence>
<feature type="compositionally biased region" description="Basic and acidic residues" evidence="1">
    <location>
        <begin position="1"/>
        <end position="10"/>
    </location>
</feature>
<feature type="compositionally biased region" description="Polar residues" evidence="1">
    <location>
        <begin position="27"/>
        <end position="43"/>
    </location>
</feature>
<sequence>EMSKQVRSEAQDANASVTLKVKRTRGMTHSSPDAKQKGSPSNQVGGGTTLC</sequence>
<keyword evidence="3" id="KW-1185">Reference proteome</keyword>
<proteinExistence type="predicted"/>
<evidence type="ECO:0000313" key="3">
    <source>
        <dbReference type="Proteomes" id="UP001202328"/>
    </source>
</evidence>
<gene>
    <name evidence="2" type="ORF">MKW98_002434</name>
</gene>